<protein>
    <submittedName>
        <fullName evidence="5">DNA-binding CsgD family transcriptional regulator</fullName>
    </submittedName>
</protein>
<dbReference type="EMBL" id="JACHOC010000012">
    <property type="protein sequence ID" value="MBB4624847.1"/>
    <property type="molecule type" value="Genomic_DNA"/>
</dbReference>
<keyword evidence="2 5" id="KW-0238">DNA-binding</keyword>
<dbReference type="InterPro" id="IPR000792">
    <property type="entry name" value="Tscrpt_reg_LuxR_C"/>
</dbReference>
<accession>A0ABR6KTN5</accession>
<dbReference type="RefSeq" id="WP_122375415.1">
    <property type="nucleotide sequence ID" value="NZ_BMPB01000016.1"/>
</dbReference>
<evidence type="ECO:0000256" key="2">
    <source>
        <dbReference type="ARBA" id="ARBA00023125"/>
    </source>
</evidence>
<keyword evidence="6" id="KW-1185">Reference proteome</keyword>
<keyword evidence="3" id="KW-0804">Transcription</keyword>
<organism evidence="5 6">
    <name type="scientific">Parabacteroides faecis</name>
    <dbReference type="NCBI Taxonomy" id="1217282"/>
    <lineage>
        <taxon>Bacteria</taxon>
        <taxon>Pseudomonadati</taxon>
        <taxon>Bacteroidota</taxon>
        <taxon>Bacteroidia</taxon>
        <taxon>Bacteroidales</taxon>
        <taxon>Tannerellaceae</taxon>
        <taxon>Parabacteroides</taxon>
    </lineage>
</organism>
<gene>
    <name evidence="5" type="ORF">GGQ57_004792</name>
</gene>
<keyword evidence="1" id="KW-0805">Transcription regulation</keyword>
<dbReference type="Gene3D" id="3.30.450.20">
    <property type="entry name" value="PAS domain"/>
    <property type="match status" value="1"/>
</dbReference>
<dbReference type="PRINTS" id="PR00038">
    <property type="entry name" value="HTHLUXR"/>
</dbReference>
<sequence>MKQTSVINQYFEQLSSIASESFYVLDVLQRSICYAKPDDLFLCGFSTEDVLRLGYDFYSEVIYSDDLPLWIEMRELILQYLKAFEEKRDEIDCFSCTFRLQRTYSFSSRPLPQMVYHRMKPIWADNELRYLICCVESSTIGEVGNLCLHYKDGLTYSEYNFVTRRWKQKVKESLTERERAILMLAQQGKSSAEIADDLCKGHNTIRNQIKALFSKLKIHSMQGAIELARNFRMIYPKQGTGAKKH</sequence>
<dbReference type="PANTHER" id="PTHR44688:SF16">
    <property type="entry name" value="DNA-BINDING TRANSCRIPTIONAL ACTIVATOR DEVR_DOSR"/>
    <property type="match status" value="1"/>
</dbReference>
<dbReference type="SUPFAM" id="SSF46894">
    <property type="entry name" value="C-terminal effector domain of the bipartite response regulators"/>
    <property type="match status" value="1"/>
</dbReference>
<dbReference type="Gene3D" id="1.10.10.10">
    <property type="entry name" value="Winged helix-like DNA-binding domain superfamily/Winged helix DNA-binding domain"/>
    <property type="match status" value="1"/>
</dbReference>
<dbReference type="InterPro" id="IPR036388">
    <property type="entry name" value="WH-like_DNA-bd_sf"/>
</dbReference>
<evidence type="ECO:0000256" key="3">
    <source>
        <dbReference type="ARBA" id="ARBA00023163"/>
    </source>
</evidence>
<reference evidence="5 6" key="1">
    <citation type="submission" date="2020-08" db="EMBL/GenBank/DDBJ databases">
        <title>Genomic Encyclopedia of Type Strains, Phase IV (KMG-IV): sequencing the most valuable type-strain genomes for metagenomic binning, comparative biology and taxonomic classification.</title>
        <authorList>
            <person name="Goeker M."/>
        </authorList>
    </citation>
    <scope>NUCLEOTIDE SEQUENCE [LARGE SCALE GENOMIC DNA]</scope>
    <source>
        <strain evidence="5 6">DSM 102983</strain>
    </source>
</reference>
<dbReference type="InterPro" id="IPR016032">
    <property type="entry name" value="Sig_transdc_resp-reg_C-effctor"/>
</dbReference>
<dbReference type="CDD" id="cd06170">
    <property type="entry name" value="LuxR_C_like"/>
    <property type="match status" value="1"/>
</dbReference>
<name>A0ABR6KTN5_9BACT</name>
<dbReference type="SMART" id="SM00421">
    <property type="entry name" value="HTH_LUXR"/>
    <property type="match status" value="1"/>
</dbReference>
<dbReference type="GO" id="GO:0003677">
    <property type="term" value="F:DNA binding"/>
    <property type="evidence" value="ECO:0007669"/>
    <property type="project" value="UniProtKB-KW"/>
</dbReference>
<dbReference type="Pfam" id="PF00196">
    <property type="entry name" value="GerE"/>
    <property type="match status" value="1"/>
</dbReference>
<dbReference type="Proteomes" id="UP000533637">
    <property type="component" value="Unassembled WGS sequence"/>
</dbReference>
<evidence type="ECO:0000259" key="4">
    <source>
        <dbReference type="PROSITE" id="PS50043"/>
    </source>
</evidence>
<comment type="caution">
    <text evidence="5">The sequence shown here is derived from an EMBL/GenBank/DDBJ whole genome shotgun (WGS) entry which is preliminary data.</text>
</comment>
<evidence type="ECO:0000256" key="1">
    <source>
        <dbReference type="ARBA" id="ARBA00023015"/>
    </source>
</evidence>
<dbReference type="PANTHER" id="PTHR44688">
    <property type="entry name" value="DNA-BINDING TRANSCRIPTIONAL ACTIVATOR DEVR_DOSR"/>
    <property type="match status" value="1"/>
</dbReference>
<dbReference type="PROSITE" id="PS50043">
    <property type="entry name" value="HTH_LUXR_2"/>
    <property type="match status" value="1"/>
</dbReference>
<proteinExistence type="predicted"/>
<evidence type="ECO:0000313" key="5">
    <source>
        <dbReference type="EMBL" id="MBB4624847.1"/>
    </source>
</evidence>
<feature type="domain" description="HTH luxR-type" evidence="4">
    <location>
        <begin position="167"/>
        <end position="232"/>
    </location>
</feature>
<evidence type="ECO:0000313" key="6">
    <source>
        <dbReference type="Proteomes" id="UP000533637"/>
    </source>
</evidence>